<dbReference type="EMBL" id="QEAQ01000065">
    <property type="protein sequence ID" value="TPX56784.1"/>
    <property type="molecule type" value="Genomic_DNA"/>
</dbReference>
<gene>
    <name evidence="12" type="ORF">PhCBS80983_g04294</name>
</gene>
<sequence>MPFDVFTIDTDEELAAFQRDLVKDQASYVNDAIQFILSMYPTLPQYEPPFPSAVIVVAHSMGGLVARTLPTLSNFVAGSVNTIITLATPHVAPPAPLEWRLARHYRDLNGVWSQHLGDGSTAVQDTLGLRSSTLISIAGGTHDTMISSALTEVRTFLPPENGFTVYSTSMPNVWTAADHRAILWCNQVVKSLSRALFEVVDSASPQKTIGRAERLEVFNRELQGTIRSADANDPLWQDPEDTIRLTGEQADGTKSYQLSVPPKSSNLDTFLMMTDSSASDVFACRRNADSNESCTTATKRTEYRIPGRVKSKPLRLVVLHRGDLGNCVTILIPAKLGHDEFLSAEMINEADSVLEILSSQFGNLDVSVPLNAALTTFRIPSITNGPLKYTVQWSQHCKEPTQALFPPILHQSFRSTSEAKFLTDPTQSLITSYGHPKSAPWIQSDGLELRVLADPACGPLHLTLRIDWVSSLGALDMKIQVAAFPGLQSS</sequence>
<dbReference type="InterPro" id="IPR012908">
    <property type="entry name" value="PGAP1-ab_dom-like"/>
</dbReference>
<comment type="subcellular location">
    <subcellularLocation>
        <location evidence="1">Endoplasmic reticulum membrane</location>
        <topology evidence="1">Multi-pass membrane protein</topology>
    </subcellularLocation>
</comment>
<evidence type="ECO:0000256" key="7">
    <source>
        <dbReference type="ARBA" id="ARBA00022927"/>
    </source>
</evidence>
<dbReference type="Pfam" id="PF07819">
    <property type="entry name" value="PGAP1"/>
    <property type="match status" value="1"/>
</dbReference>
<evidence type="ECO:0000313" key="12">
    <source>
        <dbReference type="EMBL" id="TPX56784.1"/>
    </source>
</evidence>
<dbReference type="InterPro" id="IPR029058">
    <property type="entry name" value="AB_hydrolase_fold"/>
</dbReference>
<evidence type="ECO:0000256" key="6">
    <source>
        <dbReference type="ARBA" id="ARBA00022824"/>
    </source>
</evidence>
<evidence type="ECO:0000256" key="5">
    <source>
        <dbReference type="ARBA" id="ARBA00022801"/>
    </source>
</evidence>
<comment type="similarity">
    <text evidence="2 10">Belongs to the GPI inositol-deacylase family.</text>
</comment>
<keyword evidence="9 10" id="KW-0472">Membrane</keyword>
<evidence type="ECO:0000256" key="3">
    <source>
        <dbReference type="ARBA" id="ARBA00022448"/>
    </source>
</evidence>
<name>A0A507DYN0_9FUNG</name>
<dbReference type="Proteomes" id="UP000318582">
    <property type="component" value="Unassembled WGS sequence"/>
</dbReference>
<dbReference type="PANTHER" id="PTHR15495">
    <property type="entry name" value="NEGATIVE REGULATOR OF VESICLE FORMATION-RELATED"/>
    <property type="match status" value="1"/>
</dbReference>
<dbReference type="AlphaFoldDB" id="A0A507DYN0"/>
<comment type="function">
    <text evidence="10">Involved in inositol deacylation of GPI-anchored proteins which plays important roles in the quality control and ER-associated degradation of GPI-anchored proteins.</text>
</comment>
<feature type="domain" description="GPI inositol-deacylase PGAP1-like alpha/beta" evidence="11">
    <location>
        <begin position="3"/>
        <end position="199"/>
    </location>
</feature>
<evidence type="ECO:0000256" key="9">
    <source>
        <dbReference type="ARBA" id="ARBA00023136"/>
    </source>
</evidence>
<dbReference type="EC" id="3.1.-.-" evidence="10"/>
<dbReference type="InterPro" id="IPR039529">
    <property type="entry name" value="PGAP1/BST1"/>
</dbReference>
<accession>A0A507DYN0</accession>
<dbReference type="GO" id="GO:0005789">
    <property type="term" value="C:endoplasmic reticulum membrane"/>
    <property type="evidence" value="ECO:0007669"/>
    <property type="project" value="UniProtKB-SubCell"/>
</dbReference>
<evidence type="ECO:0000259" key="11">
    <source>
        <dbReference type="Pfam" id="PF07819"/>
    </source>
</evidence>
<evidence type="ECO:0000256" key="10">
    <source>
        <dbReference type="RuleBase" id="RU365011"/>
    </source>
</evidence>
<dbReference type="GO" id="GO:0006505">
    <property type="term" value="P:GPI anchor metabolic process"/>
    <property type="evidence" value="ECO:0007669"/>
    <property type="project" value="TreeGrafter"/>
</dbReference>
<dbReference type="GO" id="GO:0006888">
    <property type="term" value="P:endoplasmic reticulum to Golgi vesicle-mediated transport"/>
    <property type="evidence" value="ECO:0007669"/>
    <property type="project" value="TreeGrafter"/>
</dbReference>
<evidence type="ECO:0000256" key="1">
    <source>
        <dbReference type="ARBA" id="ARBA00004477"/>
    </source>
</evidence>
<keyword evidence="8" id="KW-1133">Transmembrane helix</keyword>
<keyword evidence="7 10" id="KW-0653">Protein transport</keyword>
<organism evidence="12 13">
    <name type="scientific">Powellomyces hirtus</name>
    <dbReference type="NCBI Taxonomy" id="109895"/>
    <lineage>
        <taxon>Eukaryota</taxon>
        <taxon>Fungi</taxon>
        <taxon>Fungi incertae sedis</taxon>
        <taxon>Chytridiomycota</taxon>
        <taxon>Chytridiomycota incertae sedis</taxon>
        <taxon>Chytridiomycetes</taxon>
        <taxon>Spizellomycetales</taxon>
        <taxon>Powellomycetaceae</taxon>
        <taxon>Powellomyces</taxon>
    </lineage>
</organism>
<keyword evidence="13" id="KW-1185">Reference proteome</keyword>
<evidence type="ECO:0000256" key="2">
    <source>
        <dbReference type="ARBA" id="ARBA00006931"/>
    </source>
</evidence>
<dbReference type="Gene3D" id="3.40.50.1820">
    <property type="entry name" value="alpha/beta hydrolase"/>
    <property type="match status" value="1"/>
</dbReference>
<keyword evidence="4" id="KW-0812">Transmembrane</keyword>
<dbReference type="PANTHER" id="PTHR15495:SF7">
    <property type="entry name" value="GPI INOSITOL-DEACYLASE"/>
    <property type="match status" value="1"/>
</dbReference>
<evidence type="ECO:0000256" key="4">
    <source>
        <dbReference type="ARBA" id="ARBA00022692"/>
    </source>
</evidence>
<evidence type="ECO:0000256" key="8">
    <source>
        <dbReference type="ARBA" id="ARBA00022989"/>
    </source>
</evidence>
<keyword evidence="3 10" id="KW-0813">Transport</keyword>
<keyword evidence="5 10" id="KW-0378">Hydrolase</keyword>
<protein>
    <recommendedName>
        <fullName evidence="10">GPI inositol-deacylase</fullName>
        <ecNumber evidence="10">3.1.-.-</ecNumber>
    </recommendedName>
</protein>
<reference evidence="12 13" key="1">
    <citation type="journal article" date="2019" name="Sci. Rep.">
        <title>Comparative genomics of chytrid fungi reveal insights into the obligate biotrophic and pathogenic lifestyle of Synchytrium endobioticum.</title>
        <authorList>
            <person name="van de Vossenberg B.T.L.H."/>
            <person name="Warris S."/>
            <person name="Nguyen H.D.T."/>
            <person name="van Gent-Pelzer M.P.E."/>
            <person name="Joly D.L."/>
            <person name="van de Geest H.C."/>
            <person name="Bonants P.J.M."/>
            <person name="Smith D.S."/>
            <person name="Levesque C.A."/>
            <person name="van der Lee T.A.J."/>
        </authorList>
    </citation>
    <scope>NUCLEOTIDE SEQUENCE [LARGE SCALE GENOMIC DNA]</scope>
    <source>
        <strain evidence="12 13">CBS 809.83</strain>
    </source>
</reference>
<keyword evidence="6 10" id="KW-0256">Endoplasmic reticulum</keyword>
<evidence type="ECO:0000313" key="13">
    <source>
        <dbReference type="Proteomes" id="UP000318582"/>
    </source>
</evidence>
<proteinExistence type="inferred from homology"/>
<dbReference type="GO" id="GO:0050185">
    <property type="term" value="F:phosphatidylinositol deacylase activity"/>
    <property type="evidence" value="ECO:0007669"/>
    <property type="project" value="TreeGrafter"/>
</dbReference>
<dbReference type="SUPFAM" id="SSF53474">
    <property type="entry name" value="alpha/beta-Hydrolases"/>
    <property type="match status" value="1"/>
</dbReference>
<dbReference type="STRING" id="109895.A0A507DYN0"/>
<dbReference type="GO" id="GO:0015031">
    <property type="term" value="P:protein transport"/>
    <property type="evidence" value="ECO:0007669"/>
    <property type="project" value="UniProtKB-KW"/>
</dbReference>
<comment type="caution">
    <text evidence="12">The sequence shown here is derived from an EMBL/GenBank/DDBJ whole genome shotgun (WGS) entry which is preliminary data.</text>
</comment>